<feature type="compositionally biased region" description="Basic and acidic residues" evidence="6">
    <location>
        <begin position="612"/>
        <end position="627"/>
    </location>
</feature>
<comment type="caution">
    <text evidence="5">Lacks conserved residue(s) required for the propagation of feature annotation.</text>
</comment>
<sequence length="627" mass="69874">MTDLFYSLPWVRPSPIPSHERPPATGTSPQQSTVPSKQPLSRLLRGANSILALRRPGQGDTPDKPGGSKRDKDGRTTEQQRQILVLRMKNATDNSQWTAAARELDLLEGNDFWKLDDSAPNGEYNPDLISSRLREFDQARINCDIRAMMHLVRTGLTRDLGGMGNIELYRHSYDGTKHLIEQYVESAVRTIDDLVEKSGIPGALPDDIDHKDVLQTVVLARQSFGRTALMLSGGGTWGMMHIGVLKAMFHANLLPRIISGASAGSIVCSVLCTRTNDEIPDVLDKFPYGDLAVFEEQGNEEGVADHLKRLLTEGTWSDIKHLTRVMRGLLGDVTFQEAYNRTRRICNISVSTASIYELPRLLNYITAPNVLIWSAVLASCSVPLIFSAAPLLAKNPHTGEHVPWNPTEQMWMDGSVDNDLPMTRLAEMFNVNHFIVSQVNPHITPFMSKEDRLDPAHDRSRPQVGSALHDPTSWLYTFTTLAKDEALHRLQFMAELRIFPNLVTKLRSVLSQKYSGDINIIPEFTIQDVPRILKNPTVDFMLRTCLAALDLTVPESAHAPKTLPPPHFELGTPSPRLDVLSPTTGAETSDVHTSDGDVDYSHTDESVSDPEPYERDVLYEEVPKDAQ</sequence>
<feature type="compositionally biased region" description="Basic and acidic residues" evidence="6">
    <location>
        <begin position="61"/>
        <end position="78"/>
    </location>
</feature>
<dbReference type="InterPro" id="IPR002641">
    <property type="entry name" value="PNPLA_dom"/>
</dbReference>
<feature type="compositionally biased region" description="Polar residues" evidence="6">
    <location>
        <begin position="25"/>
        <end position="39"/>
    </location>
</feature>
<dbReference type="EMBL" id="KB932922">
    <property type="protein sequence ID" value="EOO02381.1"/>
    <property type="molecule type" value="Genomic_DNA"/>
</dbReference>
<dbReference type="GO" id="GO:0016042">
    <property type="term" value="P:lipid catabolic process"/>
    <property type="evidence" value="ECO:0007669"/>
    <property type="project" value="UniProtKB-UniRule"/>
</dbReference>
<dbReference type="CDD" id="cd07230">
    <property type="entry name" value="Pat_TGL4-5_like"/>
    <property type="match status" value="1"/>
</dbReference>
<feature type="region of interest" description="Disordered" evidence="6">
    <location>
        <begin position="558"/>
        <end position="627"/>
    </location>
</feature>
<organism evidence="8 9">
    <name type="scientific">Phaeoacremonium minimum (strain UCR-PA7)</name>
    <name type="common">Esca disease fungus</name>
    <name type="synonym">Togninia minima</name>
    <dbReference type="NCBI Taxonomy" id="1286976"/>
    <lineage>
        <taxon>Eukaryota</taxon>
        <taxon>Fungi</taxon>
        <taxon>Dikarya</taxon>
        <taxon>Ascomycota</taxon>
        <taxon>Pezizomycotina</taxon>
        <taxon>Sordariomycetes</taxon>
        <taxon>Sordariomycetidae</taxon>
        <taxon>Togniniales</taxon>
        <taxon>Togniniaceae</taxon>
        <taxon>Phaeoacremonium</taxon>
    </lineage>
</organism>
<dbReference type="GO" id="GO:0004806">
    <property type="term" value="F:triacylglycerol lipase activity"/>
    <property type="evidence" value="ECO:0007669"/>
    <property type="project" value="InterPro"/>
</dbReference>
<comment type="function">
    <text evidence="1">Probable lipid hydrolase.</text>
</comment>
<feature type="domain" description="PNPLA" evidence="7">
    <location>
        <begin position="229"/>
        <end position="426"/>
    </location>
</feature>
<feature type="active site" description="Proton acceptor" evidence="5">
    <location>
        <position position="413"/>
    </location>
</feature>
<dbReference type="Pfam" id="PF01734">
    <property type="entry name" value="Patatin"/>
    <property type="match status" value="1"/>
</dbReference>
<gene>
    <name evidence="8" type="ORF">UCRPA7_2155</name>
</gene>
<dbReference type="KEGG" id="tmn:UCRPA7_2155"/>
<evidence type="ECO:0000313" key="8">
    <source>
        <dbReference type="EMBL" id="EOO02381.1"/>
    </source>
</evidence>
<dbReference type="HOGENOM" id="CLU_009031_5_1_1"/>
<dbReference type="SUPFAM" id="SSF52151">
    <property type="entry name" value="FabD/lysophospholipase-like"/>
    <property type="match status" value="1"/>
</dbReference>
<dbReference type="InterPro" id="IPR016035">
    <property type="entry name" value="Acyl_Trfase/lysoPLipase"/>
</dbReference>
<proteinExistence type="predicted"/>
<dbReference type="InterPro" id="IPR021771">
    <property type="entry name" value="Triacylglycerol_lipase_N"/>
</dbReference>
<keyword evidence="2 5" id="KW-0378">Hydrolase</keyword>
<dbReference type="InterPro" id="IPR050301">
    <property type="entry name" value="NTE"/>
</dbReference>
<dbReference type="PANTHER" id="PTHR14226">
    <property type="entry name" value="NEUROPATHY TARGET ESTERASE/SWISS CHEESE D.MELANOGASTER"/>
    <property type="match status" value="1"/>
</dbReference>
<keyword evidence="9" id="KW-1185">Reference proteome</keyword>
<dbReference type="OrthoDB" id="10049244at2759"/>
<dbReference type="Gene3D" id="3.40.1090.10">
    <property type="entry name" value="Cytosolic phospholipase A2 catalytic domain"/>
    <property type="match status" value="1"/>
</dbReference>
<dbReference type="RefSeq" id="XP_007912921.1">
    <property type="nucleotide sequence ID" value="XM_007914730.1"/>
</dbReference>
<dbReference type="GO" id="GO:0006641">
    <property type="term" value="P:triglyceride metabolic process"/>
    <property type="evidence" value="ECO:0007669"/>
    <property type="project" value="UniProtKB-ARBA"/>
</dbReference>
<name>R8BSR6_PHAM7</name>
<keyword evidence="3 5" id="KW-0442">Lipid degradation</keyword>
<reference evidence="9" key="1">
    <citation type="journal article" date="2013" name="Genome Announc.">
        <title>Draft genome sequence of the ascomycete Phaeoacremonium aleophilum strain UCR-PA7, a causal agent of the esca disease complex in grapevines.</title>
        <authorList>
            <person name="Blanco-Ulate B."/>
            <person name="Rolshausen P."/>
            <person name="Cantu D."/>
        </authorList>
    </citation>
    <scope>NUCLEOTIDE SEQUENCE [LARGE SCALE GENOMIC DNA]</scope>
    <source>
        <strain evidence="9">UCR-PA7</strain>
    </source>
</reference>
<evidence type="ECO:0000256" key="2">
    <source>
        <dbReference type="ARBA" id="ARBA00022801"/>
    </source>
</evidence>
<evidence type="ECO:0000256" key="4">
    <source>
        <dbReference type="ARBA" id="ARBA00023098"/>
    </source>
</evidence>
<feature type="active site" description="Nucleophile" evidence="5">
    <location>
        <position position="262"/>
    </location>
</feature>
<evidence type="ECO:0000256" key="5">
    <source>
        <dbReference type="PROSITE-ProRule" id="PRU01161"/>
    </source>
</evidence>
<evidence type="ECO:0000313" key="9">
    <source>
        <dbReference type="Proteomes" id="UP000014074"/>
    </source>
</evidence>
<dbReference type="AlphaFoldDB" id="R8BSR6"/>
<feature type="compositionally biased region" description="Basic and acidic residues" evidence="6">
    <location>
        <begin position="589"/>
        <end position="605"/>
    </location>
</feature>
<dbReference type="eggNOG" id="KOG2214">
    <property type="taxonomic scope" value="Eukaryota"/>
</dbReference>
<evidence type="ECO:0000256" key="3">
    <source>
        <dbReference type="ARBA" id="ARBA00022963"/>
    </source>
</evidence>
<accession>R8BSR6</accession>
<dbReference type="GeneID" id="19322377"/>
<dbReference type="PANTHER" id="PTHR14226:SF10">
    <property type="entry name" value="TRIACYLGLYCEROL LIPASE 4-RELATED"/>
    <property type="match status" value="1"/>
</dbReference>
<protein>
    <submittedName>
        <fullName evidence="8">Putative patatin-like phospholipase protein</fullName>
    </submittedName>
</protein>
<feature type="short sequence motif" description="GXGXXG" evidence="5">
    <location>
        <begin position="233"/>
        <end position="238"/>
    </location>
</feature>
<evidence type="ECO:0000256" key="1">
    <source>
        <dbReference type="ARBA" id="ARBA00002682"/>
    </source>
</evidence>
<dbReference type="Pfam" id="PF11815">
    <property type="entry name" value="DUF3336"/>
    <property type="match status" value="1"/>
</dbReference>
<feature type="region of interest" description="Disordered" evidence="6">
    <location>
        <begin position="12"/>
        <end position="78"/>
    </location>
</feature>
<feature type="short sequence motif" description="GXSXG" evidence="5">
    <location>
        <begin position="260"/>
        <end position="264"/>
    </location>
</feature>
<evidence type="ECO:0000259" key="7">
    <source>
        <dbReference type="PROSITE" id="PS51635"/>
    </source>
</evidence>
<keyword evidence="4 5" id="KW-0443">Lipid metabolism</keyword>
<evidence type="ECO:0000256" key="6">
    <source>
        <dbReference type="SAM" id="MobiDB-lite"/>
    </source>
</evidence>
<dbReference type="Proteomes" id="UP000014074">
    <property type="component" value="Unassembled WGS sequence"/>
</dbReference>
<dbReference type="PROSITE" id="PS51635">
    <property type="entry name" value="PNPLA"/>
    <property type="match status" value="1"/>
</dbReference>